<evidence type="ECO:0000313" key="4">
    <source>
        <dbReference type="Proteomes" id="UP000030013"/>
    </source>
</evidence>
<dbReference type="InterPro" id="IPR046433">
    <property type="entry name" value="ActCoA_hydro"/>
</dbReference>
<dbReference type="EMBL" id="AVPL01000034">
    <property type="protein sequence ID" value="KGN40680.1"/>
    <property type="molecule type" value="Genomic_DNA"/>
</dbReference>
<dbReference type="GO" id="GO:0006083">
    <property type="term" value="P:acetate metabolic process"/>
    <property type="evidence" value="ECO:0007669"/>
    <property type="project" value="InterPro"/>
</dbReference>
<name>A0A0A0JTD3_9MICO</name>
<evidence type="ECO:0000256" key="1">
    <source>
        <dbReference type="SAM" id="MobiDB-lite"/>
    </source>
</evidence>
<dbReference type="STRING" id="1385519.N801_12695"/>
<gene>
    <name evidence="3" type="ORF">N801_12695</name>
</gene>
<evidence type="ECO:0000259" key="2">
    <source>
        <dbReference type="Pfam" id="PF13336"/>
    </source>
</evidence>
<dbReference type="SUPFAM" id="SSF100950">
    <property type="entry name" value="NagB/RpiA/CoA transferase-like"/>
    <property type="match status" value="2"/>
</dbReference>
<organism evidence="3 4">
    <name type="scientific">Knoellia aerolata DSM 18566</name>
    <dbReference type="NCBI Taxonomy" id="1385519"/>
    <lineage>
        <taxon>Bacteria</taxon>
        <taxon>Bacillati</taxon>
        <taxon>Actinomycetota</taxon>
        <taxon>Actinomycetes</taxon>
        <taxon>Micrococcales</taxon>
        <taxon>Intrasporangiaceae</taxon>
        <taxon>Knoellia</taxon>
    </lineage>
</organism>
<dbReference type="AlphaFoldDB" id="A0A0A0JTD3"/>
<dbReference type="PANTHER" id="PTHR21432">
    <property type="entry name" value="ACETYL-COA HYDROLASE-RELATED"/>
    <property type="match status" value="1"/>
</dbReference>
<reference evidence="3 4" key="1">
    <citation type="submission" date="2013-08" db="EMBL/GenBank/DDBJ databases">
        <title>The genome sequence of Knoellia aerolata.</title>
        <authorList>
            <person name="Zhu W."/>
            <person name="Wang G."/>
        </authorList>
    </citation>
    <scope>NUCLEOTIDE SEQUENCE [LARGE SCALE GENOMIC DNA]</scope>
    <source>
        <strain evidence="3 4">DSM 18566</strain>
    </source>
</reference>
<dbReference type="OrthoDB" id="9801795at2"/>
<accession>A0A0A0JTD3</accession>
<dbReference type="Pfam" id="PF13336">
    <property type="entry name" value="AcetylCoA_hyd_C"/>
    <property type="match status" value="1"/>
</dbReference>
<dbReference type="PANTHER" id="PTHR21432:SF20">
    <property type="entry name" value="ACETYL-COA HYDROLASE"/>
    <property type="match status" value="1"/>
</dbReference>
<dbReference type="GO" id="GO:0008775">
    <property type="term" value="F:acetate CoA-transferase activity"/>
    <property type="evidence" value="ECO:0007669"/>
    <property type="project" value="InterPro"/>
</dbReference>
<comment type="caution">
    <text evidence="3">The sequence shown here is derived from an EMBL/GenBank/DDBJ whole genome shotgun (WGS) entry which is preliminary data.</text>
</comment>
<dbReference type="RefSeq" id="WP_084108856.1">
    <property type="nucleotide sequence ID" value="NZ_AVPL01000034.1"/>
</dbReference>
<dbReference type="InterPro" id="IPR037171">
    <property type="entry name" value="NagB/RpiA_transferase-like"/>
</dbReference>
<sequence>MSHPTTTSDVTTALRDRARRLDRPLRVVVGGNASVPWTLLRLLDEGVTEFELFMLNAPRGIPTRAGVRLVTPFVGPGMRGQPGLSYLPARLSHVPTLMSRRFVPDVVLVTVSAPDGVGAFSLGAEVNILPAAIEACRASDGLVLAESRADMPFTFGDAELGAHDLDAVLLDVHPPAGNGHVAVPVSPEVDRIGEHVAVRVGSGATLQLGIGAIPDAVVPRLTDRRRLGVWSEMVSDGILHLDDAGSLHPDREVVASFAVGGPRLMSWLHGNPRVRMLRTEVVNDPGHIAANPAMTSINTALSVDLFDQANGSHIGSRLHSGFGGQCDFVVGAMDSPGGQAILAVRSWHPRADVSAIVGLLEGPVTSFQHTAVVTEQGCADIMGWDAQAQARHLIEHAAHPSVRAELWEEARDLGLGEAQPASGTGKAGHACSSPTS</sequence>
<evidence type="ECO:0000313" key="3">
    <source>
        <dbReference type="EMBL" id="KGN40680.1"/>
    </source>
</evidence>
<dbReference type="Gene3D" id="3.40.1080.20">
    <property type="entry name" value="Acetyl-CoA hydrolase/transferase C-terminal domain"/>
    <property type="match status" value="1"/>
</dbReference>
<feature type="domain" description="Acetyl-CoA hydrolase/transferase C-terminal" evidence="2">
    <location>
        <begin position="260"/>
        <end position="410"/>
    </location>
</feature>
<dbReference type="Gene3D" id="3.40.1080.10">
    <property type="entry name" value="Glutaconate Coenzyme A-transferase"/>
    <property type="match status" value="1"/>
</dbReference>
<dbReference type="InterPro" id="IPR038460">
    <property type="entry name" value="AcetylCoA_hyd_C_sf"/>
</dbReference>
<keyword evidence="4" id="KW-1185">Reference proteome</keyword>
<dbReference type="Gene3D" id="3.30.750.70">
    <property type="entry name" value="4-hydroxybutyrate coenzyme like domains"/>
    <property type="match status" value="1"/>
</dbReference>
<protein>
    <submittedName>
        <fullName evidence="3">4-hydroxybutyrate CoA-transferase</fullName>
    </submittedName>
</protein>
<dbReference type="InterPro" id="IPR026888">
    <property type="entry name" value="AcetylCoA_hyd_C"/>
</dbReference>
<dbReference type="eggNOG" id="COG0427">
    <property type="taxonomic scope" value="Bacteria"/>
</dbReference>
<proteinExistence type="predicted"/>
<dbReference type="Proteomes" id="UP000030013">
    <property type="component" value="Unassembled WGS sequence"/>
</dbReference>
<keyword evidence="3" id="KW-0808">Transferase</keyword>
<feature type="region of interest" description="Disordered" evidence="1">
    <location>
        <begin position="416"/>
        <end position="436"/>
    </location>
</feature>